<gene>
    <name evidence="1" type="ORF">ON006_21455</name>
</gene>
<organism evidence="1 2">
    <name type="scientific">Dyadobacter pollutisoli</name>
    <dbReference type="NCBI Taxonomy" id="2910158"/>
    <lineage>
        <taxon>Bacteria</taxon>
        <taxon>Pseudomonadati</taxon>
        <taxon>Bacteroidota</taxon>
        <taxon>Cytophagia</taxon>
        <taxon>Cytophagales</taxon>
        <taxon>Spirosomataceae</taxon>
        <taxon>Dyadobacter</taxon>
    </lineage>
</organism>
<keyword evidence="2" id="KW-1185">Reference proteome</keyword>
<sequence>MKDHKGMRPQDIVVLLAIVALQRGGWDRKGLKSVHRLPFPLNKTIAELLNISTAEISASLYRSAYAGLITDIAYSKNVLLKSTLEFLRFGLKYVFPVQPGALVRGIPTAHSADPLKNQLSFQEEIVWEHADGTVRGQAILPLYNTVPEIVTKNKLLYELLALTDSLRIGGARERELAIIELEKRFFQ</sequence>
<reference evidence="1" key="1">
    <citation type="submission" date="2022-11" db="EMBL/GenBank/DDBJ databases">
        <title>Dyadobacter pollutisoli sp. nov., isolated from plastic dumped soil.</title>
        <authorList>
            <person name="Kim J.M."/>
            <person name="Kim K.R."/>
            <person name="Lee J.K."/>
            <person name="Hao L."/>
            <person name="Jeon C.O."/>
        </authorList>
    </citation>
    <scope>NUCLEOTIDE SEQUENCE</scope>
    <source>
        <strain evidence="1">U1</strain>
    </source>
</reference>
<dbReference type="EMBL" id="CP112998">
    <property type="protein sequence ID" value="WAC10311.1"/>
    <property type="molecule type" value="Genomic_DNA"/>
</dbReference>
<dbReference type="KEGG" id="dpf:ON006_21455"/>
<dbReference type="RefSeq" id="WP_244824407.1">
    <property type="nucleotide sequence ID" value="NZ_CP112998.1"/>
</dbReference>
<evidence type="ECO:0000313" key="2">
    <source>
        <dbReference type="Proteomes" id="UP001164653"/>
    </source>
</evidence>
<evidence type="ECO:0000313" key="1">
    <source>
        <dbReference type="EMBL" id="WAC10311.1"/>
    </source>
</evidence>
<accession>A0A9E8N868</accession>
<dbReference type="AlphaFoldDB" id="A0A9E8N868"/>
<proteinExistence type="predicted"/>
<protein>
    <submittedName>
        <fullName evidence="1">Uncharacterized protein</fullName>
    </submittedName>
</protein>
<name>A0A9E8N868_9BACT</name>
<dbReference type="Proteomes" id="UP001164653">
    <property type="component" value="Chromosome"/>
</dbReference>